<accession>E4XZV4</accession>
<dbReference type="EMBL" id="FN653435">
    <property type="protein sequence ID" value="CBY15166.1"/>
    <property type="molecule type" value="Genomic_DNA"/>
</dbReference>
<gene>
    <name evidence="1" type="ORF">GSOID_T00012059001</name>
</gene>
<dbReference type="AlphaFoldDB" id="E4XZV4"/>
<protein>
    <submittedName>
        <fullName evidence="1">Uncharacterized protein</fullName>
    </submittedName>
</protein>
<reference evidence="1" key="1">
    <citation type="journal article" date="2010" name="Science">
        <title>Plasticity of animal genome architecture unmasked by rapid evolution of a pelagic tunicate.</title>
        <authorList>
            <person name="Denoeud F."/>
            <person name="Henriet S."/>
            <person name="Mungpakdee S."/>
            <person name="Aury J.M."/>
            <person name="Da Silva C."/>
            <person name="Brinkmann H."/>
            <person name="Mikhaleva J."/>
            <person name="Olsen L.C."/>
            <person name="Jubin C."/>
            <person name="Canestro C."/>
            <person name="Bouquet J.M."/>
            <person name="Danks G."/>
            <person name="Poulain J."/>
            <person name="Campsteijn C."/>
            <person name="Adamski M."/>
            <person name="Cross I."/>
            <person name="Yadetie F."/>
            <person name="Muffato M."/>
            <person name="Louis A."/>
            <person name="Butcher S."/>
            <person name="Tsagkogeorga G."/>
            <person name="Konrad A."/>
            <person name="Singh S."/>
            <person name="Jensen M.F."/>
            <person name="Cong E.H."/>
            <person name="Eikeseth-Otteraa H."/>
            <person name="Noel B."/>
            <person name="Anthouard V."/>
            <person name="Porcel B.M."/>
            <person name="Kachouri-Lafond R."/>
            <person name="Nishino A."/>
            <person name="Ugolini M."/>
            <person name="Chourrout P."/>
            <person name="Nishida H."/>
            <person name="Aasland R."/>
            <person name="Huzurbazar S."/>
            <person name="Westhof E."/>
            <person name="Delsuc F."/>
            <person name="Lehrach H."/>
            <person name="Reinhardt R."/>
            <person name="Weissenbach J."/>
            <person name="Roy S.W."/>
            <person name="Artiguenave F."/>
            <person name="Postlethwait J.H."/>
            <person name="Manak J.R."/>
            <person name="Thompson E.M."/>
            <person name="Jaillon O."/>
            <person name="Du Pasquier L."/>
            <person name="Boudinot P."/>
            <person name="Liberles D.A."/>
            <person name="Volff J.N."/>
            <person name="Philippe H."/>
            <person name="Lenhard B."/>
            <person name="Roest Crollius H."/>
            <person name="Wincker P."/>
            <person name="Chourrout D."/>
        </authorList>
    </citation>
    <scope>NUCLEOTIDE SEQUENCE [LARGE SCALE GENOMIC DNA]</scope>
</reference>
<dbReference type="InParanoid" id="E4XZV4"/>
<sequence length="123" mass="14854">MSHRLGRYRPLAQLWLISSYFKCVCSFHIFQINFCLKKNIFVCQFLSRRIIDLEKITLDNHFFKFASCISAFLRVFVRIAEMFQPSGLESHRERPSWIVDHCLHFTRSLLWSVQRLSESEFFR</sequence>
<evidence type="ECO:0000313" key="1">
    <source>
        <dbReference type="EMBL" id="CBY15166.1"/>
    </source>
</evidence>
<organism evidence="1">
    <name type="scientific">Oikopleura dioica</name>
    <name type="common">Tunicate</name>
    <dbReference type="NCBI Taxonomy" id="34765"/>
    <lineage>
        <taxon>Eukaryota</taxon>
        <taxon>Metazoa</taxon>
        <taxon>Chordata</taxon>
        <taxon>Tunicata</taxon>
        <taxon>Appendicularia</taxon>
        <taxon>Copelata</taxon>
        <taxon>Oikopleuridae</taxon>
        <taxon>Oikopleura</taxon>
    </lineage>
</organism>
<name>E4XZV4_OIKDI</name>
<keyword evidence="2" id="KW-1185">Reference proteome</keyword>
<evidence type="ECO:0000313" key="2">
    <source>
        <dbReference type="Proteomes" id="UP000001307"/>
    </source>
</evidence>
<proteinExistence type="predicted"/>
<dbReference type="Proteomes" id="UP000001307">
    <property type="component" value="Unassembled WGS sequence"/>
</dbReference>